<evidence type="ECO:0000259" key="7">
    <source>
        <dbReference type="PROSITE" id="PS50157"/>
    </source>
</evidence>
<dbReference type="OMA" id="CVEGACC"/>
<reference evidence="8 9" key="1">
    <citation type="submission" date="2018-11" db="EMBL/GenBank/DDBJ databases">
        <authorList>
            <consortium name="Pathogen Informatics"/>
        </authorList>
    </citation>
    <scope>NUCLEOTIDE SEQUENCE [LARGE SCALE GENOMIC DNA]</scope>
</reference>
<keyword evidence="3 5" id="KW-0863">Zinc-finger</keyword>
<feature type="domain" description="C2H2-type" evidence="7">
    <location>
        <begin position="916"/>
        <end position="939"/>
    </location>
</feature>
<feature type="domain" description="C2H2-type" evidence="7">
    <location>
        <begin position="732"/>
        <end position="760"/>
    </location>
</feature>
<dbReference type="Gene3D" id="3.30.710.10">
    <property type="entry name" value="Potassium Channel Kv1.1, Chain A"/>
    <property type="match status" value="1"/>
</dbReference>
<dbReference type="Proteomes" id="UP000270924">
    <property type="component" value="Unassembled WGS sequence"/>
</dbReference>
<dbReference type="EMBL" id="UYWW01012456">
    <property type="protein sequence ID" value="VDM21187.1"/>
    <property type="molecule type" value="Genomic_DNA"/>
</dbReference>
<dbReference type="PANTHER" id="PTHR24379:SF121">
    <property type="entry name" value="C2H2-TYPE DOMAIN-CONTAINING PROTEIN"/>
    <property type="match status" value="1"/>
</dbReference>
<dbReference type="InterPro" id="IPR011333">
    <property type="entry name" value="SKP1/BTB/POZ_sf"/>
</dbReference>
<accession>A0A3P7EY08</accession>
<dbReference type="Pfam" id="PF00651">
    <property type="entry name" value="BTB"/>
    <property type="match status" value="1"/>
</dbReference>
<dbReference type="OrthoDB" id="8114442at2759"/>
<keyword evidence="9" id="KW-1185">Reference proteome</keyword>
<dbReference type="InterPro" id="IPR013087">
    <property type="entry name" value="Znf_C2H2_type"/>
</dbReference>
<dbReference type="FunFam" id="3.30.160.60:FF:000630">
    <property type="entry name" value="Zinc finger protein 180"/>
    <property type="match status" value="1"/>
</dbReference>
<feature type="domain" description="C2H2-type" evidence="7">
    <location>
        <begin position="799"/>
        <end position="827"/>
    </location>
</feature>
<dbReference type="SUPFAM" id="SSF57667">
    <property type="entry name" value="beta-beta-alpha zinc fingers"/>
    <property type="match status" value="3"/>
</dbReference>
<name>A0A3P7EY08_WUCBA</name>
<dbReference type="Pfam" id="PF00096">
    <property type="entry name" value="zf-C2H2"/>
    <property type="match status" value="1"/>
</dbReference>
<dbReference type="GO" id="GO:0008270">
    <property type="term" value="F:zinc ion binding"/>
    <property type="evidence" value="ECO:0007669"/>
    <property type="project" value="UniProtKB-KW"/>
</dbReference>
<dbReference type="SUPFAM" id="SSF54695">
    <property type="entry name" value="POZ domain"/>
    <property type="match status" value="1"/>
</dbReference>
<feature type="domain" description="BTB" evidence="6">
    <location>
        <begin position="29"/>
        <end position="104"/>
    </location>
</feature>
<evidence type="ECO:0000256" key="1">
    <source>
        <dbReference type="ARBA" id="ARBA00022723"/>
    </source>
</evidence>
<proteinExistence type="predicted"/>
<evidence type="ECO:0000256" key="5">
    <source>
        <dbReference type="PROSITE-ProRule" id="PRU00042"/>
    </source>
</evidence>
<evidence type="ECO:0000256" key="2">
    <source>
        <dbReference type="ARBA" id="ARBA00022737"/>
    </source>
</evidence>
<dbReference type="InterPro" id="IPR000210">
    <property type="entry name" value="BTB/POZ_dom"/>
</dbReference>
<feature type="domain" description="C2H2-type" evidence="7">
    <location>
        <begin position="888"/>
        <end position="915"/>
    </location>
</feature>
<dbReference type="AlphaFoldDB" id="A0A3P7EY08"/>
<evidence type="ECO:0000313" key="9">
    <source>
        <dbReference type="Proteomes" id="UP000270924"/>
    </source>
</evidence>
<organism evidence="8 9">
    <name type="scientific">Wuchereria bancrofti</name>
    <dbReference type="NCBI Taxonomy" id="6293"/>
    <lineage>
        <taxon>Eukaryota</taxon>
        <taxon>Metazoa</taxon>
        <taxon>Ecdysozoa</taxon>
        <taxon>Nematoda</taxon>
        <taxon>Chromadorea</taxon>
        <taxon>Rhabditida</taxon>
        <taxon>Spirurina</taxon>
        <taxon>Spiruromorpha</taxon>
        <taxon>Filarioidea</taxon>
        <taxon>Onchocercidae</taxon>
        <taxon>Wuchereria</taxon>
    </lineage>
</organism>
<keyword evidence="2" id="KW-0677">Repeat</keyword>
<dbReference type="PROSITE" id="PS50157">
    <property type="entry name" value="ZINC_FINGER_C2H2_2"/>
    <property type="match status" value="6"/>
</dbReference>
<evidence type="ECO:0000313" key="8">
    <source>
        <dbReference type="EMBL" id="VDM21187.1"/>
    </source>
</evidence>
<keyword evidence="4" id="KW-0862">Zinc</keyword>
<dbReference type="PROSITE" id="PS00028">
    <property type="entry name" value="ZINC_FINGER_C2H2_1"/>
    <property type="match status" value="7"/>
</dbReference>
<evidence type="ECO:0000256" key="3">
    <source>
        <dbReference type="ARBA" id="ARBA00022771"/>
    </source>
</evidence>
<keyword evidence="1" id="KW-0479">Metal-binding</keyword>
<dbReference type="Gene3D" id="3.30.160.60">
    <property type="entry name" value="Classic Zinc Finger"/>
    <property type="match status" value="3"/>
</dbReference>
<dbReference type="PANTHER" id="PTHR24379">
    <property type="entry name" value="KRAB AND ZINC FINGER DOMAIN-CONTAINING"/>
    <property type="match status" value="1"/>
</dbReference>
<dbReference type="InParanoid" id="A0A3P7EY08"/>
<evidence type="ECO:0008006" key="10">
    <source>
        <dbReference type="Google" id="ProtNLM"/>
    </source>
</evidence>
<dbReference type="PROSITE" id="PS50097">
    <property type="entry name" value="BTB"/>
    <property type="match status" value="1"/>
</dbReference>
<dbReference type="InterPro" id="IPR036236">
    <property type="entry name" value="Znf_C2H2_sf"/>
</dbReference>
<evidence type="ECO:0000259" key="6">
    <source>
        <dbReference type="PROSITE" id="PS50097"/>
    </source>
</evidence>
<sequence length="948" mass="109910">MLPPILRAPDHCSALVRRLHQCRQRGELLDCSIRVDTVDGDTKHILVHKIIIHCSSNILKDLPCDVVKKVGLQEVNLNLKSNDEVNCLEALISFMYTGSLETANCELNILKRLAMLYGIHGVLNLMQSPEQDTLSVTHSSDLHAPTVTSPAAVKEWTQRVVQNMQWTYGNLLFPNSRMFSHVSTLEVVDKNPRRNQHTFDSASQLQTFIDEPAATCTAEQIELWHRPIRRAVSNDSREQKSEVIIPSSEREGWCRNKKYIERVPSGYMCTVCQKVYGRYNSVSYHVTIYHRTPPIRCDEEGCKFSTREARYIHFHKFYRHRIPLPENIDLGKLLMTYIKESRNAGEAHKPPPAMLHQNWPKLPVPAVQEANKLTARNAGSYNGAHGTRRAELPLRTLQISRTNRAVTPAACTLQTHFRYVLKKIHVYSLPVRFYGFGQSCRTLQKNAPAAPASIKVIKDILLVKSWSLEQLLWYVGGGKAKVAYAEHLNDCSMNLHSRLAKSEILIREVTEEEEIEKKKETVFEMSSAWHGCFYEEKLSHQIAPCIADLFYEPSNYDELCFYCVEGACCPYHEIPQPRVRMQQQKKGTNPISIDYVLDEIFGLKSDCCQYVDYQIKIIGNCQENVAIKVEQNFAEKRSSQQRSVSIHQNITQRNASDLVILFSEQTDTKLITPERHKDQYPADMLKNSADIVSEIMCKDVEEVFVVSKRRRTSLSSTRSNRQKYQRFRNKQYLCDICDSAFTLKHNIQTHLLLYHPNNEVYTKRIRGKRYRCLKCNTLFRTCAAVQKHQRRQHEVRMRPKCETCQKEFPTASLLREHVAVIHLNLRPFKCTKCSAVFGRQGCLRRHDMMRHLNYVYICPYKQCTHAGFKCSKALAAHIRSVHTHVRPYKCEQCEKRFVRRNDLRVHSDIHNTECKYVCPTCKQMFQRRIHFQKHAKKCHPRVVNYINS</sequence>
<feature type="domain" description="C2H2-type" evidence="7">
    <location>
        <begin position="770"/>
        <end position="793"/>
    </location>
</feature>
<evidence type="ECO:0000256" key="4">
    <source>
        <dbReference type="ARBA" id="ARBA00022833"/>
    </source>
</evidence>
<protein>
    <recommendedName>
        <fullName evidence="10">Zinc finger protein</fullName>
    </recommendedName>
</protein>
<feature type="domain" description="C2H2-type" evidence="7">
    <location>
        <begin position="828"/>
        <end position="851"/>
    </location>
</feature>
<dbReference type="SMART" id="SM00355">
    <property type="entry name" value="ZnF_C2H2"/>
    <property type="match status" value="9"/>
</dbReference>
<gene>
    <name evidence="8" type="ORF">WBA_LOCUS11778</name>
</gene>